<comment type="pathway">
    <text evidence="3">Organic acid metabolism; glycolate biosynthesis; glycolate from 2-phosphoglycolate: step 1/1.</text>
</comment>
<dbReference type="SUPFAM" id="SSF56784">
    <property type="entry name" value="HAD-like"/>
    <property type="match status" value="1"/>
</dbReference>
<evidence type="ECO:0000256" key="8">
    <source>
        <dbReference type="ARBA" id="ARBA00022842"/>
    </source>
</evidence>
<dbReference type="EMBL" id="CP021404">
    <property type="protein sequence ID" value="ATI42495.1"/>
    <property type="molecule type" value="Genomic_DNA"/>
</dbReference>
<dbReference type="OrthoDB" id="9793014at2"/>
<dbReference type="NCBIfam" id="TIGR01549">
    <property type="entry name" value="HAD-SF-IA-v1"/>
    <property type="match status" value="1"/>
</dbReference>
<dbReference type="InterPro" id="IPR041492">
    <property type="entry name" value="HAD_2"/>
</dbReference>
<dbReference type="KEGG" id="cmag:CBW24_11085"/>
<keyword evidence="8" id="KW-0460">Magnesium</keyword>
<dbReference type="PRINTS" id="PR00413">
    <property type="entry name" value="HADHALOGNASE"/>
</dbReference>
<keyword evidence="11" id="KW-1185">Reference proteome</keyword>
<dbReference type="RefSeq" id="WP_097373618.1">
    <property type="nucleotide sequence ID" value="NZ_CP021404.1"/>
</dbReference>
<dbReference type="GO" id="GO:0006281">
    <property type="term" value="P:DNA repair"/>
    <property type="evidence" value="ECO:0007669"/>
    <property type="project" value="TreeGrafter"/>
</dbReference>
<dbReference type="GO" id="GO:0008967">
    <property type="term" value="F:phosphoglycolate phosphatase activity"/>
    <property type="evidence" value="ECO:0007669"/>
    <property type="project" value="UniProtKB-EC"/>
</dbReference>
<dbReference type="InterPro" id="IPR036412">
    <property type="entry name" value="HAD-like_sf"/>
</dbReference>
<dbReference type="GO" id="GO:0046872">
    <property type="term" value="F:metal ion binding"/>
    <property type="evidence" value="ECO:0007669"/>
    <property type="project" value="UniProtKB-KW"/>
</dbReference>
<evidence type="ECO:0000256" key="7">
    <source>
        <dbReference type="ARBA" id="ARBA00022801"/>
    </source>
</evidence>
<dbReference type="Pfam" id="PF13419">
    <property type="entry name" value="HAD_2"/>
    <property type="match status" value="1"/>
</dbReference>
<dbReference type="Proteomes" id="UP000219050">
    <property type="component" value="Chromosome"/>
</dbReference>
<accession>A0A291M181</accession>
<dbReference type="PANTHER" id="PTHR43434">
    <property type="entry name" value="PHOSPHOGLYCOLATE PHOSPHATASE"/>
    <property type="match status" value="1"/>
</dbReference>
<evidence type="ECO:0000313" key="11">
    <source>
        <dbReference type="Proteomes" id="UP000219050"/>
    </source>
</evidence>
<dbReference type="Gene3D" id="1.10.150.240">
    <property type="entry name" value="Putative phosphatase, domain 2"/>
    <property type="match status" value="1"/>
</dbReference>
<evidence type="ECO:0000256" key="3">
    <source>
        <dbReference type="ARBA" id="ARBA00004818"/>
    </source>
</evidence>
<dbReference type="PANTHER" id="PTHR43434:SF1">
    <property type="entry name" value="PHOSPHOGLYCOLATE PHOSPHATASE"/>
    <property type="match status" value="1"/>
</dbReference>
<dbReference type="SFLD" id="SFLDG01129">
    <property type="entry name" value="C1.5:_HAD__Beta-PGM__Phosphata"/>
    <property type="match status" value="1"/>
</dbReference>
<keyword evidence="9" id="KW-0119">Carbohydrate metabolism</keyword>
<evidence type="ECO:0000313" key="10">
    <source>
        <dbReference type="EMBL" id="ATI42495.1"/>
    </source>
</evidence>
<comment type="similarity">
    <text evidence="4">Belongs to the HAD-like hydrolase superfamily. CbbY/CbbZ/Gph/YieH family.</text>
</comment>
<keyword evidence="6" id="KW-0479">Metal-binding</keyword>
<dbReference type="InterPro" id="IPR023214">
    <property type="entry name" value="HAD_sf"/>
</dbReference>
<dbReference type="InterPro" id="IPR037512">
    <property type="entry name" value="PGPase_prok"/>
</dbReference>
<organism evidence="10 11">
    <name type="scientific">Pacificitalea manganoxidans</name>
    <dbReference type="NCBI Taxonomy" id="1411902"/>
    <lineage>
        <taxon>Bacteria</taxon>
        <taxon>Pseudomonadati</taxon>
        <taxon>Pseudomonadota</taxon>
        <taxon>Alphaproteobacteria</taxon>
        <taxon>Rhodobacterales</taxon>
        <taxon>Paracoccaceae</taxon>
        <taxon>Pacificitalea</taxon>
    </lineage>
</organism>
<reference evidence="10 11" key="1">
    <citation type="submission" date="2017-05" db="EMBL/GenBank/DDBJ databases">
        <title>Comparative genomic and metabolic analysis of manganese-oxidizing mechanisms in Celeribater manganoxidans DY25T: its adaption to the environment of polymetallic nodule.</title>
        <authorList>
            <person name="Wang X."/>
        </authorList>
    </citation>
    <scope>NUCLEOTIDE SEQUENCE [LARGE SCALE GENOMIC DNA]</scope>
    <source>
        <strain evidence="10 11">DY25</strain>
    </source>
</reference>
<evidence type="ECO:0000256" key="5">
    <source>
        <dbReference type="ARBA" id="ARBA00013078"/>
    </source>
</evidence>
<evidence type="ECO:0000256" key="6">
    <source>
        <dbReference type="ARBA" id="ARBA00022723"/>
    </source>
</evidence>
<dbReference type="SFLD" id="SFLDS00003">
    <property type="entry name" value="Haloacid_Dehalogenase"/>
    <property type="match status" value="1"/>
</dbReference>
<proteinExistence type="inferred from homology"/>
<evidence type="ECO:0000256" key="2">
    <source>
        <dbReference type="ARBA" id="ARBA00001946"/>
    </source>
</evidence>
<dbReference type="EC" id="3.1.3.18" evidence="5"/>
<dbReference type="InterPro" id="IPR006439">
    <property type="entry name" value="HAD-SF_hydro_IA"/>
</dbReference>
<sequence>MTRPPSDQTAAPRRPAPLRVVFDLDGTLIDSAPDVRSVANAVLDLWNAAPLTLERTRDFMGEGVPTFVARMCRQRELPIADHDAVMAEFLARYDDAVTLTEPYPGAIRMLEDLRAAGAAMAVCTNKPLAPTRAVLRHLDMERLFVTVIAGDSLPTRKPDPAMLHAAFAALGGDGLRIYVGDSETDAETARRAEVPFVLFTEGYRKGPLDQVPRDHALSDLAALPDLLAQLRQAAAG</sequence>
<gene>
    <name evidence="10" type="ORF">CBW24_11085</name>
</gene>
<evidence type="ECO:0000256" key="1">
    <source>
        <dbReference type="ARBA" id="ARBA00000830"/>
    </source>
</evidence>
<evidence type="ECO:0000256" key="4">
    <source>
        <dbReference type="ARBA" id="ARBA00006171"/>
    </source>
</evidence>
<dbReference type="Gene3D" id="3.40.50.1000">
    <property type="entry name" value="HAD superfamily/HAD-like"/>
    <property type="match status" value="1"/>
</dbReference>
<dbReference type="AlphaFoldDB" id="A0A291M181"/>
<comment type="cofactor">
    <cofactor evidence="2">
        <name>Mg(2+)</name>
        <dbReference type="ChEBI" id="CHEBI:18420"/>
    </cofactor>
</comment>
<comment type="catalytic activity">
    <reaction evidence="1">
        <text>2-phosphoglycolate + H2O = glycolate + phosphate</text>
        <dbReference type="Rhea" id="RHEA:14369"/>
        <dbReference type="ChEBI" id="CHEBI:15377"/>
        <dbReference type="ChEBI" id="CHEBI:29805"/>
        <dbReference type="ChEBI" id="CHEBI:43474"/>
        <dbReference type="ChEBI" id="CHEBI:58033"/>
        <dbReference type="EC" id="3.1.3.18"/>
    </reaction>
</comment>
<keyword evidence="7" id="KW-0378">Hydrolase</keyword>
<name>A0A291M181_9RHOB</name>
<evidence type="ECO:0000256" key="9">
    <source>
        <dbReference type="ARBA" id="ARBA00023277"/>
    </source>
</evidence>
<dbReference type="NCBIfam" id="TIGR01449">
    <property type="entry name" value="PGP_bact"/>
    <property type="match status" value="1"/>
</dbReference>
<dbReference type="InterPro" id="IPR050155">
    <property type="entry name" value="HAD-like_hydrolase_sf"/>
</dbReference>
<dbReference type="InterPro" id="IPR023198">
    <property type="entry name" value="PGP-like_dom2"/>
</dbReference>
<dbReference type="GO" id="GO:0005829">
    <property type="term" value="C:cytosol"/>
    <property type="evidence" value="ECO:0007669"/>
    <property type="project" value="TreeGrafter"/>
</dbReference>
<dbReference type="GO" id="GO:0005975">
    <property type="term" value="P:carbohydrate metabolic process"/>
    <property type="evidence" value="ECO:0007669"/>
    <property type="project" value="InterPro"/>
</dbReference>
<protein>
    <recommendedName>
        <fullName evidence="5">phosphoglycolate phosphatase</fullName>
        <ecNumber evidence="5">3.1.3.18</ecNumber>
    </recommendedName>
</protein>